<dbReference type="EMBL" id="VDEP01000337">
    <property type="protein sequence ID" value="KAA1102617.1"/>
    <property type="molecule type" value="Genomic_DNA"/>
</dbReference>
<feature type="region of interest" description="Disordered" evidence="1">
    <location>
        <begin position="72"/>
        <end position="91"/>
    </location>
</feature>
<feature type="compositionally biased region" description="Pro residues" evidence="1">
    <location>
        <begin position="1"/>
        <end position="11"/>
    </location>
</feature>
<reference evidence="2 3" key="1">
    <citation type="submission" date="2019-05" db="EMBL/GenBank/DDBJ databases">
        <title>Emergence of the Ug99 lineage of the wheat stem rust pathogen through somatic hybridization.</title>
        <authorList>
            <person name="Li F."/>
            <person name="Upadhyaya N.M."/>
            <person name="Sperschneider J."/>
            <person name="Matny O."/>
            <person name="Nguyen-Phuc H."/>
            <person name="Mago R."/>
            <person name="Raley C."/>
            <person name="Miller M.E."/>
            <person name="Silverstein K.A.T."/>
            <person name="Henningsen E."/>
            <person name="Hirsch C.D."/>
            <person name="Visser B."/>
            <person name="Pretorius Z.A."/>
            <person name="Steffenson B.J."/>
            <person name="Schwessinger B."/>
            <person name="Dodds P.N."/>
            <person name="Figueroa M."/>
        </authorList>
    </citation>
    <scope>NUCLEOTIDE SEQUENCE [LARGE SCALE GENOMIC DNA]</scope>
    <source>
        <strain evidence="2 3">Ug99</strain>
    </source>
</reference>
<name>A0A5B0PLV0_PUCGR</name>
<proteinExistence type="predicted"/>
<evidence type="ECO:0000256" key="1">
    <source>
        <dbReference type="SAM" id="MobiDB-lite"/>
    </source>
</evidence>
<dbReference type="Proteomes" id="UP000325313">
    <property type="component" value="Unassembled WGS sequence"/>
</dbReference>
<accession>A0A5B0PLV0</accession>
<feature type="region of interest" description="Disordered" evidence="1">
    <location>
        <begin position="1"/>
        <end position="22"/>
    </location>
</feature>
<sequence length="91" mass="10189">MYLTPHIPPLKPQSAHRSGPFCSDSHRHQLLLPFSTSSSFLKETQYKPTIAALNTHHTALYLSMPISTPQIRPKTGTIPFPFTDPPSSYNN</sequence>
<organism evidence="2 3">
    <name type="scientific">Puccinia graminis f. sp. tritici</name>
    <dbReference type="NCBI Taxonomy" id="56615"/>
    <lineage>
        <taxon>Eukaryota</taxon>
        <taxon>Fungi</taxon>
        <taxon>Dikarya</taxon>
        <taxon>Basidiomycota</taxon>
        <taxon>Pucciniomycotina</taxon>
        <taxon>Pucciniomycetes</taxon>
        <taxon>Pucciniales</taxon>
        <taxon>Pucciniaceae</taxon>
        <taxon>Puccinia</taxon>
    </lineage>
</organism>
<comment type="caution">
    <text evidence="2">The sequence shown here is derived from an EMBL/GenBank/DDBJ whole genome shotgun (WGS) entry which is preliminary data.</text>
</comment>
<protein>
    <submittedName>
        <fullName evidence="2">Uncharacterized protein</fullName>
    </submittedName>
</protein>
<dbReference type="AlphaFoldDB" id="A0A5B0PLV0"/>
<evidence type="ECO:0000313" key="3">
    <source>
        <dbReference type="Proteomes" id="UP000325313"/>
    </source>
</evidence>
<evidence type="ECO:0000313" key="2">
    <source>
        <dbReference type="EMBL" id="KAA1102617.1"/>
    </source>
</evidence>
<gene>
    <name evidence="2" type="ORF">PGTUg99_024745</name>
</gene>